<evidence type="ECO:0000259" key="9">
    <source>
        <dbReference type="PROSITE" id="PS51480"/>
    </source>
</evidence>
<evidence type="ECO:0000256" key="4">
    <source>
        <dbReference type="ARBA" id="ARBA00022679"/>
    </source>
</evidence>
<proteinExistence type="predicted"/>
<dbReference type="Proteomes" id="UP000761380">
    <property type="component" value="Unassembled WGS sequence"/>
</dbReference>
<dbReference type="InterPro" id="IPR004007">
    <property type="entry name" value="DhaL_dom"/>
</dbReference>
<evidence type="ECO:0000256" key="5">
    <source>
        <dbReference type="ARBA" id="ARBA00022777"/>
    </source>
</evidence>
<dbReference type="Gene3D" id="1.25.40.340">
    <property type="match status" value="1"/>
</dbReference>
<accession>A0A927WT84</accession>
<dbReference type="GO" id="GO:0047324">
    <property type="term" value="F:phosphoenolpyruvate-glycerone phosphotransferase activity"/>
    <property type="evidence" value="ECO:0007669"/>
    <property type="project" value="UniProtKB-EC"/>
</dbReference>
<dbReference type="AlphaFoldDB" id="A0A927WT84"/>
<comment type="caution">
    <text evidence="10">The sequence shown here is derived from an EMBL/GenBank/DDBJ whole genome shotgun (WGS) entry which is preliminary data.</text>
</comment>
<evidence type="ECO:0000313" key="11">
    <source>
        <dbReference type="Proteomes" id="UP000761380"/>
    </source>
</evidence>
<evidence type="ECO:0000256" key="2">
    <source>
        <dbReference type="ARBA" id="ARBA00004745"/>
    </source>
</evidence>
<comment type="subunit">
    <text evidence="7">Homodimer. The dihydroxyacetone kinase complex is composed of a homodimer of DhaM, a homodimer of DhaK and the subunit DhaL.</text>
</comment>
<protein>
    <recommendedName>
        <fullName evidence="3">phosphoenolpyruvate--glycerone phosphotransferase</fullName>
        <ecNumber evidence="3">2.7.1.121</ecNumber>
    </recommendedName>
</protein>
<keyword evidence="4" id="KW-0808">Transferase</keyword>
<dbReference type="EC" id="2.7.1.121" evidence="3"/>
<comment type="function">
    <text evidence="8">ADP-binding subunit of the dihydroxyacetone kinase, which is responsible for the phosphoenolpyruvate (PEP)-dependent phosphorylation of dihydroxyacetone. DhaL-ADP is converted to DhaL-ATP via a phosphoryl group transfer from DhaM and transmits it to dihydroxyacetone binds to DhaK.</text>
</comment>
<dbReference type="RefSeq" id="WP_173436710.1">
    <property type="nucleotide sequence ID" value="NZ_CACZIV010000003.1"/>
</dbReference>
<dbReference type="PANTHER" id="PTHR28629">
    <property type="entry name" value="TRIOKINASE/FMN CYCLASE"/>
    <property type="match status" value="1"/>
</dbReference>
<keyword evidence="6" id="KW-0319">Glycerol metabolism</keyword>
<dbReference type="EMBL" id="SVBY01000090">
    <property type="protein sequence ID" value="MBE6093492.1"/>
    <property type="molecule type" value="Genomic_DNA"/>
</dbReference>
<dbReference type="GO" id="GO:0004371">
    <property type="term" value="F:glycerone kinase activity"/>
    <property type="evidence" value="ECO:0007669"/>
    <property type="project" value="InterPro"/>
</dbReference>
<keyword evidence="5 10" id="KW-0418">Kinase</keyword>
<evidence type="ECO:0000256" key="3">
    <source>
        <dbReference type="ARBA" id="ARBA00012095"/>
    </source>
</evidence>
<dbReference type="InterPro" id="IPR036117">
    <property type="entry name" value="DhaL_dom_sf"/>
</dbReference>
<dbReference type="NCBIfam" id="TIGR02365">
    <property type="entry name" value="dha_L_ycgS"/>
    <property type="match status" value="1"/>
</dbReference>
<comment type="pathway">
    <text evidence="2">Polyol metabolism; glycerol degradation.</text>
</comment>
<dbReference type="GO" id="GO:0005829">
    <property type="term" value="C:cytosol"/>
    <property type="evidence" value="ECO:0007669"/>
    <property type="project" value="TreeGrafter"/>
</dbReference>
<dbReference type="InterPro" id="IPR012737">
    <property type="entry name" value="DhaK_L_YcgS"/>
</dbReference>
<comment type="catalytic activity">
    <reaction evidence="1">
        <text>dihydroxyacetone + phosphoenolpyruvate = dihydroxyacetone phosphate + pyruvate</text>
        <dbReference type="Rhea" id="RHEA:18381"/>
        <dbReference type="ChEBI" id="CHEBI:15361"/>
        <dbReference type="ChEBI" id="CHEBI:16016"/>
        <dbReference type="ChEBI" id="CHEBI:57642"/>
        <dbReference type="ChEBI" id="CHEBI:58702"/>
        <dbReference type="EC" id="2.7.1.121"/>
    </reaction>
</comment>
<organism evidence="10 11">
    <name type="scientific">Selenomonas ruminantium</name>
    <dbReference type="NCBI Taxonomy" id="971"/>
    <lineage>
        <taxon>Bacteria</taxon>
        <taxon>Bacillati</taxon>
        <taxon>Bacillota</taxon>
        <taxon>Negativicutes</taxon>
        <taxon>Selenomonadales</taxon>
        <taxon>Selenomonadaceae</taxon>
        <taxon>Selenomonas</taxon>
    </lineage>
</organism>
<reference evidence="10" key="1">
    <citation type="submission" date="2019-04" db="EMBL/GenBank/DDBJ databases">
        <title>Evolution of Biomass-Degrading Anaerobic Consortia Revealed by Metagenomics.</title>
        <authorList>
            <person name="Peng X."/>
        </authorList>
    </citation>
    <scope>NUCLEOTIDE SEQUENCE</scope>
    <source>
        <strain evidence="10">SIG240</strain>
    </source>
</reference>
<dbReference type="InterPro" id="IPR050861">
    <property type="entry name" value="Dihydroxyacetone_Kinase"/>
</dbReference>
<evidence type="ECO:0000256" key="6">
    <source>
        <dbReference type="ARBA" id="ARBA00022798"/>
    </source>
</evidence>
<dbReference type="SUPFAM" id="SSF101473">
    <property type="entry name" value="DhaL-like"/>
    <property type="match status" value="1"/>
</dbReference>
<evidence type="ECO:0000256" key="1">
    <source>
        <dbReference type="ARBA" id="ARBA00001113"/>
    </source>
</evidence>
<evidence type="ECO:0000313" key="10">
    <source>
        <dbReference type="EMBL" id="MBE6093492.1"/>
    </source>
</evidence>
<dbReference type="GO" id="GO:0019563">
    <property type="term" value="P:glycerol catabolic process"/>
    <property type="evidence" value="ECO:0007669"/>
    <property type="project" value="TreeGrafter"/>
</dbReference>
<gene>
    <name evidence="10" type="primary">dhaL</name>
    <name evidence="10" type="ORF">E7201_10095</name>
</gene>
<dbReference type="PANTHER" id="PTHR28629:SF4">
    <property type="entry name" value="TRIOKINASE_FMN CYCLASE"/>
    <property type="match status" value="1"/>
</dbReference>
<dbReference type="FunFam" id="1.25.40.340:FF:000002">
    <property type="entry name" value="Dihydroxyacetone kinase, L subunit"/>
    <property type="match status" value="1"/>
</dbReference>
<dbReference type="PROSITE" id="PS51480">
    <property type="entry name" value="DHAL"/>
    <property type="match status" value="1"/>
</dbReference>
<evidence type="ECO:0000256" key="8">
    <source>
        <dbReference type="ARBA" id="ARBA00055771"/>
    </source>
</evidence>
<feature type="domain" description="DhaL" evidence="9">
    <location>
        <begin position="2"/>
        <end position="203"/>
    </location>
</feature>
<evidence type="ECO:0000256" key="7">
    <source>
        <dbReference type="ARBA" id="ARBA00046577"/>
    </source>
</evidence>
<dbReference type="Pfam" id="PF02734">
    <property type="entry name" value="Dak2"/>
    <property type="match status" value="1"/>
</dbReference>
<sequence>MSRIKDAFDAVAAAIIAQKDYLSNIDAKAGDGDHGFNMARGFRAAQEIVDEMEDTSQPGPVLKKIGKALIQNVGGAAGPLYGAAFVKAGEACDEETRMNIKSFEKLLGAAVEAIQTRGRAERGDKTILDALIPIYECFLPENVEGKNLYDVLQEASKAAGDGVNYTKEIPAKKGRSSLVGERSIGVEDPGAVSTMLMYRALYQFLKR</sequence>
<name>A0A927WT84_SELRU</name>
<dbReference type="SMART" id="SM01120">
    <property type="entry name" value="Dak2"/>
    <property type="match status" value="1"/>
</dbReference>